<keyword evidence="7" id="KW-0460">Magnesium</keyword>
<feature type="binding site" evidence="7">
    <location>
        <position position="458"/>
    </location>
    <ligand>
        <name>meso-2,6-diaminopimelate</name>
        <dbReference type="ChEBI" id="CHEBI:57791"/>
    </ligand>
</feature>
<dbReference type="SUPFAM" id="SSF63418">
    <property type="entry name" value="MurE/MurF N-terminal domain"/>
    <property type="match status" value="1"/>
</dbReference>
<evidence type="ECO:0000313" key="13">
    <source>
        <dbReference type="Proteomes" id="UP001501565"/>
    </source>
</evidence>
<dbReference type="RefSeq" id="WP_344794195.1">
    <property type="nucleotide sequence ID" value="NZ_BAABBN010000002.1"/>
</dbReference>
<protein>
    <recommendedName>
        <fullName evidence="7">UDP-N-acetylmuramoyl-L-alanyl-D-glutamate--2,6-diaminopimelate ligase</fullName>
        <ecNumber evidence="7">6.3.2.13</ecNumber>
    </recommendedName>
    <alternativeName>
        <fullName evidence="7">Meso-A2pm-adding enzyme</fullName>
    </alternativeName>
    <alternativeName>
        <fullName evidence="7">Meso-diaminopimelate-adding enzyme</fullName>
    </alternativeName>
    <alternativeName>
        <fullName evidence="7">UDP-MurNAc-L-Ala-D-Glu:meso-diaminopimelate ligase</fullName>
    </alternativeName>
    <alternativeName>
        <fullName evidence="7">UDP-MurNAc-tripeptide synthetase</fullName>
    </alternativeName>
    <alternativeName>
        <fullName evidence="7">UDP-N-acetylmuramyl-tripeptide synthetase</fullName>
    </alternativeName>
</protein>
<dbReference type="NCBIfam" id="NF001124">
    <property type="entry name" value="PRK00139.1-2"/>
    <property type="match status" value="1"/>
</dbReference>
<evidence type="ECO:0000256" key="4">
    <source>
        <dbReference type="ARBA" id="ARBA00022984"/>
    </source>
</evidence>
<dbReference type="SUPFAM" id="SSF53244">
    <property type="entry name" value="MurD-like peptide ligases, peptide-binding domain"/>
    <property type="match status" value="1"/>
</dbReference>
<comment type="cofactor">
    <cofactor evidence="7">
        <name>Mg(2+)</name>
        <dbReference type="ChEBI" id="CHEBI:18420"/>
    </cofactor>
</comment>
<comment type="caution">
    <text evidence="12">The sequence shown here is derived from an EMBL/GenBank/DDBJ whole genome shotgun (WGS) entry which is preliminary data.</text>
</comment>
<evidence type="ECO:0000256" key="1">
    <source>
        <dbReference type="ARBA" id="ARBA00005898"/>
    </source>
</evidence>
<feature type="domain" description="Mur ligase N-terminal catalytic" evidence="9">
    <location>
        <begin position="25"/>
        <end position="72"/>
    </location>
</feature>
<evidence type="ECO:0000259" key="10">
    <source>
        <dbReference type="Pfam" id="PF02875"/>
    </source>
</evidence>
<evidence type="ECO:0000256" key="5">
    <source>
        <dbReference type="ARBA" id="ARBA00023306"/>
    </source>
</evidence>
<feature type="binding site" evidence="7">
    <location>
        <position position="30"/>
    </location>
    <ligand>
        <name>UDP-N-acetyl-alpha-D-muramoyl-L-alanyl-D-glutamate</name>
        <dbReference type="ChEBI" id="CHEBI:83900"/>
    </ligand>
</feature>
<feature type="binding site" evidence="7">
    <location>
        <position position="190"/>
    </location>
    <ligand>
        <name>UDP-N-acetyl-alpha-D-muramoyl-L-alanyl-D-glutamate</name>
        <dbReference type="ChEBI" id="CHEBI:83900"/>
    </ligand>
</feature>
<feature type="domain" description="Mur ligase central" evidence="11">
    <location>
        <begin position="113"/>
        <end position="311"/>
    </location>
</feature>
<proteinExistence type="inferred from homology"/>
<dbReference type="NCBIfam" id="TIGR01085">
    <property type="entry name" value="murE"/>
    <property type="match status" value="1"/>
</dbReference>
<comment type="PTM">
    <text evidence="7">Carboxylation is probably crucial for Mg(2+) binding and, consequently, for the gamma-phosphate positioning of ATP.</text>
</comment>
<comment type="pathway">
    <text evidence="7 8">Cell wall biogenesis; peptidoglycan biosynthesis.</text>
</comment>
<dbReference type="InterPro" id="IPR013221">
    <property type="entry name" value="Mur_ligase_cen"/>
</dbReference>
<reference evidence="13" key="1">
    <citation type="journal article" date="2019" name="Int. J. Syst. Evol. Microbiol.">
        <title>The Global Catalogue of Microorganisms (GCM) 10K type strain sequencing project: providing services to taxonomists for standard genome sequencing and annotation.</title>
        <authorList>
            <consortium name="The Broad Institute Genomics Platform"/>
            <consortium name="The Broad Institute Genome Sequencing Center for Infectious Disease"/>
            <person name="Wu L."/>
            <person name="Ma J."/>
        </authorList>
    </citation>
    <scope>NUCLEOTIDE SEQUENCE [LARGE SCALE GENOMIC DNA]</scope>
    <source>
        <strain evidence="13">JCM 17551</strain>
    </source>
</reference>
<keyword evidence="7 12" id="KW-0436">Ligase</keyword>
<feature type="domain" description="Mur ligase C-terminal" evidence="10">
    <location>
        <begin position="334"/>
        <end position="460"/>
    </location>
</feature>
<dbReference type="InterPro" id="IPR036615">
    <property type="entry name" value="Mur_ligase_C_dom_sf"/>
</dbReference>
<evidence type="ECO:0000256" key="3">
    <source>
        <dbReference type="ARBA" id="ARBA00022960"/>
    </source>
</evidence>
<dbReference type="NCBIfam" id="NF001126">
    <property type="entry name" value="PRK00139.1-4"/>
    <property type="match status" value="1"/>
</dbReference>
<feature type="binding site" evidence="7">
    <location>
        <position position="462"/>
    </location>
    <ligand>
        <name>meso-2,6-diaminopimelate</name>
        <dbReference type="ChEBI" id="CHEBI:57791"/>
    </ligand>
</feature>
<keyword evidence="3 7" id="KW-0133">Cell shape</keyword>
<comment type="caution">
    <text evidence="7">Lacks conserved residue(s) required for the propagation of feature annotation.</text>
</comment>
<dbReference type="Proteomes" id="UP001501565">
    <property type="component" value="Unassembled WGS sequence"/>
</dbReference>
<evidence type="ECO:0000256" key="8">
    <source>
        <dbReference type="RuleBase" id="RU004135"/>
    </source>
</evidence>
<gene>
    <name evidence="7" type="primary">murE</name>
    <name evidence="12" type="ORF">GCM10022277_00240</name>
</gene>
<keyword evidence="7" id="KW-0067">ATP-binding</keyword>
<dbReference type="HAMAP" id="MF_00208">
    <property type="entry name" value="MurE"/>
    <property type="match status" value="1"/>
</dbReference>
<evidence type="ECO:0000259" key="9">
    <source>
        <dbReference type="Pfam" id="PF01225"/>
    </source>
</evidence>
<dbReference type="InterPro" id="IPR036565">
    <property type="entry name" value="Mur-like_cat_sf"/>
</dbReference>
<evidence type="ECO:0000259" key="11">
    <source>
        <dbReference type="Pfam" id="PF08245"/>
    </source>
</evidence>
<dbReference type="Gene3D" id="3.90.190.20">
    <property type="entry name" value="Mur ligase, C-terminal domain"/>
    <property type="match status" value="1"/>
</dbReference>
<dbReference type="InterPro" id="IPR035911">
    <property type="entry name" value="MurE/MurF_N"/>
</dbReference>
<organism evidence="12 13">
    <name type="scientific">Litoribacillus peritrichatus</name>
    <dbReference type="NCBI Taxonomy" id="718191"/>
    <lineage>
        <taxon>Bacteria</taxon>
        <taxon>Pseudomonadati</taxon>
        <taxon>Pseudomonadota</taxon>
        <taxon>Gammaproteobacteria</taxon>
        <taxon>Oceanospirillales</taxon>
        <taxon>Oceanospirillaceae</taxon>
        <taxon>Litoribacillus</taxon>
    </lineage>
</organism>
<keyword evidence="7" id="KW-0963">Cytoplasm</keyword>
<dbReference type="EC" id="6.3.2.13" evidence="7"/>
<dbReference type="GO" id="GO:0016874">
    <property type="term" value="F:ligase activity"/>
    <property type="evidence" value="ECO:0007669"/>
    <property type="project" value="UniProtKB-KW"/>
</dbReference>
<keyword evidence="6 7" id="KW-0961">Cell wall biogenesis/degradation</keyword>
<feature type="binding site" evidence="7">
    <location>
        <begin position="115"/>
        <end position="121"/>
    </location>
    <ligand>
        <name>ATP</name>
        <dbReference type="ChEBI" id="CHEBI:30616"/>
    </ligand>
</feature>
<feature type="binding site" evidence="7">
    <location>
        <position position="184"/>
    </location>
    <ligand>
        <name>UDP-N-acetyl-alpha-D-muramoyl-L-alanyl-D-glutamate</name>
        <dbReference type="ChEBI" id="CHEBI:83900"/>
    </ligand>
</feature>
<evidence type="ECO:0000256" key="2">
    <source>
        <dbReference type="ARBA" id="ARBA00022618"/>
    </source>
</evidence>
<sequence length="490" mass="52769">MQVRTVKLRDCLEWLASSEIADVVVDGITLDSRTITGGELFVAVQGLQVDGRQFVTQAIEKGARAVFRQADQQGIHKVGSSWIVDVPGLEQQLSGLAAKFYGRPSEAMTLVGVTGTNGKTTVSQLVAQAFHLLDKPSAVIGTAGNGVWPALEVASHTTPDPISLQKLISDFKSEGAELVAMEVSSHGLDQGRVSEVAFDVAVFTNLTRDHLDYHGSMDAYGEAKSQLFKKPGIKASVINLDDVFGEKLLKTLSNTISYSVLNPTADVYCRSYQLSTDGINLSVASPWGDVTLKCPLIGLFNVSNVLAVVSVLGALNVALADVARVVADFQSVSGRMELLGDENTPSVIVDYAHTGDALEKALIAIKEHCSGQLYCVFGCGGDRDRGKRAEMAEIAERLADVVVATNDNPRTENPEQIMKDIVSGFKTPAEIKIELDREQAINWAVQQARPDDWILVAGKGHEDYQEIDGVKHPFSDVLKAKAALAEYVSK</sequence>
<dbReference type="InterPro" id="IPR005761">
    <property type="entry name" value="UDP-N-AcMur-Glu-dNH2Pim_ligase"/>
</dbReference>
<evidence type="ECO:0000256" key="7">
    <source>
        <dbReference type="HAMAP-Rule" id="MF_00208"/>
    </source>
</evidence>
<comment type="similarity">
    <text evidence="1 7">Belongs to the MurCDEF family. MurE subfamily.</text>
</comment>
<dbReference type="NCBIfam" id="NF001123">
    <property type="entry name" value="PRK00139.1-1"/>
    <property type="match status" value="1"/>
</dbReference>
<keyword evidence="5 7" id="KW-0131">Cell cycle</keyword>
<dbReference type="Pfam" id="PF08245">
    <property type="entry name" value="Mur_ligase_M"/>
    <property type="match status" value="1"/>
</dbReference>
<evidence type="ECO:0000313" key="12">
    <source>
        <dbReference type="EMBL" id="GAA3909435.1"/>
    </source>
</evidence>
<feature type="binding site" evidence="7">
    <location>
        <position position="383"/>
    </location>
    <ligand>
        <name>meso-2,6-diaminopimelate</name>
        <dbReference type="ChEBI" id="CHEBI:57791"/>
    </ligand>
</feature>
<dbReference type="PANTHER" id="PTHR23135">
    <property type="entry name" value="MUR LIGASE FAMILY MEMBER"/>
    <property type="match status" value="1"/>
</dbReference>
<dbReference type="Gene3D" id="3.40.1390.10">
    <property type="entry name" value="MurE/MurF, N-terminal domain"/>
    <property type="match status" value="1"/>
</dbReference>
<name>A0ABP7LZR9_9GAMM</name>
<dbReference type="SUPFAM" id="SSF53623">
    <property type="entry name" value="MurD-like peptide ligases, catalytic domain"/>
    <property type="match status" value="1"/>
</dbReference>
<dbReference type="EMBL" id="BAABBN010000002">
    <property type="protein sequence ID" value="GAA3909435.1"/>
    <property type="molecule type" value="Genomic_DNA"/>
</dbReference>
<feature type="binding site" evidence="7">
    <location>
        <begin position="157"/>
        <end position="158"/>
    </location>
    <ligand>
        <name>UDP-N-acetyl-alpha-D-muramoyl-L-alanyl-D-glutamate</name>
        <dbReference type="ChEBI" id="CHEBI:83900"/>
    </ligand>
</feature>
<dbReference type="Pfam" id="PF02875">
    <property type="entry name" value="Mur_ligase_C"/>
    <property type="match status" value="1"/>
</dbReference>
<dbReference type="Gene3D" id="3.40.1190.10">
    <property type="entry name" value="Mur-like, catalytic domain"/>
    <property type="match status" value="1"/>
</dbReference>
<comment type="catalytic activity">
    <reaction evidence="7">
        <text>UDP-N-acetyl-alpha-D-muramoyl-L-alanyl-D-glutamate + meso-2,6-diaminopimelate + ATP = UDP-N-acetyl-alpha-D-muramoyl-L-alanyl-gamma-D-glutamyl-meso-2,6-diaminopimelate + ADP + phosphate + H(+)</text>
        <dbReference type="Rhea" id="RHEA:23676"/>
        <dbReference type="ChEBI" id="CHEBI:15378"/>
        <dbReference type="ChEBI" id="CHEBI:30616"/>
        <dbReference type="ChEBI" id="CHEBI:43474"/>
        <dbReference type="ChEBI" id="CHEBI:57791"/>
        <dbReference type="ChEBI" id="CHEBI:83900"/>
        <dbReference type="ChEBI" id="CHEBI:83905"/>
        <dbReference type="ChEBI" id="CHEBI:456216"/>
        <dbReference type="EC" id="6.3.2.13"/>
    </reaction>
</comment>
<dbReference type="Pfam" id="PF01225">
    <property type="entry name" value="Mur_ligase"/>
    <property type="match status" value="1"/>
</dbReference>
<keyword evidence="4 7" id="KW-0573">Peptidoglycan synthesis</keyword>
<feature type="modified residue" description="N6-carboxylysine" evidence="7">
    <location>
        <position position="224"/>
    </location>
</feature>
<feature type="short sequence motif" description="Meso-diaminopimelate recognition motif" evidence="7">
    <location>
        <begin position="407"/>
        <end position="410"/>
    </location>
</feature>
<feature type="binding site" evidence="7">
    <location>
        <position position="32"/>
    </location>
    <ligand>
        <name>UDP-N-acetyl-alpha-D-muramoyl-L-alanyl-D-glutamate</name>
        <dbReference type="ChEBI" id="CHEBI:83900"/>
    </ligand>
</feature>
<comment type="function">
    <text evidence="7">Catalyzes the addition of meso-diaminopimelic acid to the nucleotide precursor UDP-N-acetylmuramoyl-L-alanyl-D-glutamate (UMAG) in the biosynthesis of bacterial cell-wall peptidoglycan.</text>
</comment>
<comment type="subcellular location">
    <subcellularLocation>
        <location evidence="7 8">Cytoplasm</location>
    </subcellularLocation>
</comment>
<keyword evidence="2 7" id="KW-0132">Cell division</keyword>
<keyword evidence="13" id="KW-1185">Reference proteome</keyword>
<accession>A0ABP7LZR9</accession>
<dbReference type="InterPro" id="IPR000713">
    <property type="entry name" value="Mur_ligase_N"/>
</dbReference>
<dbReference type="PANTHER" id="PTHR23135:SF4">
    <property type="entry name" value="UDP-N-ACETYLMURAMOYL-L-ALANYL-D-GLUTAMATE--2,6-DIAMINOPIMELATE LIGASE MURE HOMOLOG, CHLOROPLASTIC"/>
    <property type="match status" value="1"/>
</dbReference>
<keyword evidence="7" id="KW-0547">Nucleotide-binding</keyword>
<evidence type="ECO:0000256" key="6">
    <source>
        <dbReference type="ARBA" id="ARBA00023316"/>
    </source>
</evidence>
<feature type="binding site" evidence="7">
    <location>
        <position position="192"/>
    </location>
    <ligand>
        <name>UDP-N-acetyl-alpha-D-muramoyl-L-alanyl-D-glutamate</name>
        <dbReference type="ChEBI" id="CHEBI:83900"/>
    </ligand>
</feature>
<feature type="binding site" evidence="7">
    <location>
        <begin position="407"/>
        <end position="410"/>
    </location>
    <ligand>
        <name>meso-2,6-diaminopimelate</name>
        <dbReference type="ChEBI" id="CHEBI:57791"/>
    </ligand>
</feature>
<dbReference type="InterPro" id="IPR004101">
    <property type="entry name" value="Mur_ligase_C"/>
</dbReference>